<proteinExistence type="predicted"/>
<reference evidence="1" key="1">
    <citation type="submission" date="2021-05" db="EMBL/GenBank/DDBJ databases">
        <authorList>
            <person name="Pan Q."/>
            <person name="Jouanno E."/>
            <person name="Zahm M."/>
            <person name="Klopp C."/>
            <person name="Cabau C."/>
            <person name="Louis A."/>
            <person name="Berthelot C."/>
            <person name="Parey E."/>
            <person name="Roest Crollius H."/>
            <person name="Montfort J."/>
            <person name="Robinson-Rechavi M."/>
            <person name="Bouchez O."/>
            <person name="Lampietro C."/>
            <person name="Lopez Roques C."/>
            <person name="Donnadieu C."/>
            <person name="Postlethwait J."/>
            <person name="Bobe J."/>
            <person name="Dillon D."/>
            <person name="Chandos A."/>
            <person name="von Hippel F."/>
            <person name="Guiguen Y."/>
        </authorList>
    </citation>
    <scope>NUCLEOTIDE SEQUENCE</scope>
    <source>
        <strain evidence="1">YG-Jan2019</strain>
    </source>
</reference>
<dbReference type="EMBL" id="CM055741">
    <property type="protein sequence ID" value="KAJ8001564.1"/>
    <property type="molecule type" value="Genomic_DNA"/>
</dbReference>
<organism evidence="1 2">
    <name type="scientific">Dallia pectoralis</name>
    <name type="common">Alaska blackfish</name>
    <dbReference type="NCBI Taxonomy" id="75939"/>
    <lineage>
        <taxon>Eukaryota</taxon>
        <taxon>Metazoa</taxon>
        <taxon>Chordata</taxon>
        <taxon>Craniata</taxon>
        <taxon>Vertebrata</taxon>
        <taxon>Euteleostomi</taxon>
        <taxon>Actinopterygii</taxon>
        <taxon>Neopterygii</taxon>
        <taxon>Teleostei</taxon>
        <taxon>Protacanthopterygii</taxon>
        <taxon>Esociformes</taxon>
        <taxon>Umbridae</taxon>
        <taxon>Dallia</taxon>
    </lineage>
</organism>
<evidence type="ECO:0000313" key="2">
    <source>
        <dbReference type="Proteomes" id="UP001157502"/>
    </source>
</evidence>
<comment type="caution">
    <text evidence="1">The sequence shown here is derived from an EMBL/GenBank/DDBJ whole genome shotgun (WGS) entry which is preliminary data.</text>
</comment>
<name>A0ACC2GD08_DALPE</name>
<accession>A0ACC2GD08</accession>
<evidence type="ECO:0000313" key="1">
    <source>
        <dbReference type="EMBL" id="KAJ8001564.1"/>
    </source>
</evidence>
<dbReference type="Proteomes" id="UP001157502">
    <property type="component" value="Chromosome 14"/>
</dbReference>
<protein>
    <submittedName>
        <fullName evidence="1">Uncharacterized protein</fullName>
    </submittedName>
</protein>
<sequence length="726" mass="82789">MVDKEHPSVSFLRLISDESCSSTVTEDSCLYLQTEILNQLPSSVARRDTNQPQTTETLCPEEEHPGSGGRGKVTTLPLKCLPLCMRRKREVRDLRNLMTLLEPIGRLESWRRSQSLNTRRLGEQLGRVFSNLLPWNQTLHTIEGRFGAGVKAYFVFLRYLVYLNILHCLIIGGAILTPTVIYSNGVTRVLESFQVNGSVLDIFLGSDFLQHSPVFYGFYLRGTLDLLCLNTPLLFMLGTLSVFILSLTMVVRRTVVRYKHSWLLGNRYNIHMSFKVFCAWDFCIQDPDVAAIKLSFIRNELKLYLDEEKFQQREARRTLAQWARLYLLRGLLNILVLALLGGAFSLIYYATYLSQDKKVRTRNTVESTMAFPVSPQPGEHWFLGLLLQYLPPIFITLANFTLPYVFRWISGFEDYSLAIQVNTTLVRSIFLKLASLGIYLFFLIRSLKQDTTLECWENKFGMEMYKLFVFDLLVCFCNTFFISYPYKWLIDRRPSCWLTRLLGEQHFLIPFDVLDLVYSQTVCWVGLFYCPLLPYIGTAKLVAVFYIKKFFVLKCCVPAQRMFRASSSSVLFYVILLLGLVMAGITVATNLHFFDRSPGCGPFAGNETVFNVTAVCVDSLPRPAQAALRYVATEGFFFVVILAQVVVLTSYETRRQANGKSIERLKGMLVMASSDKQFLLKQNTLSLRRQRKKCKPLATAAGTEEANPIPQTPKGPLEGQGSPPIL</sequence>
<gene>
    <name evidence="1" type="ORF">DPEC_G00170790</name>
</gene>
<keyword evidence="2" id="KW-1185">Reference proteome</keyword>